<reference evidence="9" key="1">
    <citation type="submission" date="2021-01" db="EMBL/GenBank/DDBJ databases">
        <title>Adiantum capillus-veneris genome.</title>
        <authorList>
            <person name="Fang Y."/>
            <person name="Liao Q."/>
        </authorList>
    </citation>
    <scope>NUCLEOTIDE SEQUENCE</scope>
    <source>
        <strain evidence="9">H3</strain>
        <tissue evidence="9">Leaf</tissue>
    </source>
</reference>
<evidence type="ECO:0000256" key="1">
    <source>
        <dbReference type="ARBA" id="ARBA00004334"/>
    </source>
</evidence>
<dbReference type="GO" id="GO:0009535">
    <property type="term" value="C:chloroplast thylakoid membrane"/>
    <property type="evidence" value="ECO:0007669"/>
    <property type="project" value="UniProtKB-SubCell"/>
</dbReference>
<evidence type="ECO:0000256" key="5">
    <source>
        <dbReference type="ARBA" id="ARBA00022640"/>
    </source>
</evidence>
<evidence type="ECO:0000256" key="4">
    <source>
        <dbReference type="ARBA" id="ARBA00022531"/>
    </source>
</evidence>
<keyword evidence="8" id="KW-0793">Thylakoid</keyword>
<dbReference type="SUPFAM" id="SSF103511">
    <property type="entry name" value="Chlorophyll a-b binding protein"/>
    <property type="match status" value="1"/>
</dbReference>
<feature type="binding site" description="axial binding residue" evidence="7">
    <location>
        <position position="120"/>
    </location>
    <ligand>
        <name>chlorophyll b</name>
        <dbReference type="ChEBI" id="CHEBI:61721"/>
        <label>1</label>
    </ligand>
    <ligandPart>
        <name>Mg</name>
        <dbReference type="ChEBI" id="CHEBI:25107"/>
    </ligandPart>
</feature>
<comment type="similarity">
    <text evidence="8">Belongs to the light-harvesting chlorophyll a/b-binding (LHC) protein family.</text>
</comment>
<keyword evidence="6 8" id="KW-0157">Chromophore</keyword>
<comment type="caution">
    <text evidence="9">The sequence shown here is derived from an EMBL/GenBank/DDBJ whole genome shotgun (WGS) entry which is preliminary data.</text>
</comment>
<evidence type="ECO:0000256" key="3">
    <source>
        <dbReference type="ARBA" id="ARBA00022528"/>
    </source>
</evidence>
<keyword evidence="5 8" id="KW-0934">Plastid</keyword>
<keyword evidence="3 8" id="KW-0150">Chloroplast</keyword>
<sequence>THELLTLGPPLILSARDFSLSLSLSLSLSVCVCVWHLYDVGLAVATLGVSCPSLSICKSSFLPVRAFKVEAKKGEWLPGLASPAYLDENLASDNGFDPLGLAKDPANLKWYVQAELQNGRWAILGVAGMLIPDLLTKIGVINVPAWYDAARSSTLPPPPLSL</sequence>
<feature type="non-terminal residue" evidence="9">
    <location>
        <position position="1"/>
    </location>
</feature>
<comment type="subcellular location">
    <subcellularLocation>
        <location evidence="1 8">Plastid</location>
        <location evidence="1 8">Chloroplast thylakoid membrane</location>
    </subcellularLocation>
</comment>
<dbReference type="GO" id="GO:0009523">
    <property type="term" value="C:photosystem II"/>
    <property type="evidence" value="ECO:0007669"/>
    <property type="project" value="UniProtKB-KW"/>
</dbReference>
<dbReference type="PANTHER" id="PTHR21649">
    <property type="entry name" value="CHLOROPHYLL A/B BINDING PROTEIN"/>
    <property type="match status" value="1"/>
</dbReference>
<evidence type="ECO:0000313" key="10">
    <source>
        <dbReference type="Proteomes" id="UP000886520"/>
    </source>
</evidence>
<dbReference type="GO" id="GO:0009765">
    <property type="term" value="P:photosynthesis, light harvesting"/>
    <property type="evidence" value="ECO:0007669"/>
    <property type="project" value="InterPro"/>
</dbReference>
<dbReference type="GO" id="GO:0009522">
    <property type="term" value="C:photosystem I"/>
    <property type="evidence" value="ECO:0007669"/>
    <property type="project" value="UniProtKB-KW"/>
</dbReference>
<evidence type="ECO:0000313" key="9">
    <source>
        <dbReference type="EMBL" id="KAI5069693.1"/>
    </source>
</evidence>
<keyword evidence="8" id="KW-0603">Photosystem I</keyword>
<keyword evidence="2 7" id="KW-0148">Chlorophyll</keyword>
<evidence type="ECO:0000256" key="8">
    <source>
        <dbReference type="RuleBase" id="RU363080"/>
    </source>
</evidence>
<proteinExistence type="inferred from homology"/>
<dbReference type="InterPro" id="IPR022796">
    <property type="entry name" value="Chloroa_b-bind"/>
</dbReference>
<evidence type="ECO:0000256" key="2">
    <source>
        <dbReference type="ARBA" id="ARBA00022494"/>
    </source>
</evidence>
<evidence type="ECO:0000256" key="6">
    <source>
        <dbReference type="ARBA" id="ARBA00022991"/>
    </source>
</evidence>
<feature type="binding site" evidence="7">
    <location>
        <position position="115"/>
    </location>
    <ligand>
        <name>chlorophyll a</name>
        <dbReference type="ChEBI" id="CHEBI:58416"/>
        <label>1</label>
    </ligand>
</feature>
<dbReference type="InterPro" id="IPR001344">
    <property type="entry name" value="Chloro_AB-bd_pln"/>
</dbReference>
<keyword evidence="10" id="KW-1185">Reference proteome</keyword>
<keyword evidence="4 8" id="KW-0602">Photosynthesis</keyword>
<comment type="function">
    <text evidence="8">The light-harvesting complex (LHC) functions as a light receptor, it captures and delivers excitation energy to photosystems with which it is closely associated.</text>
</comment>
<dbReference type="OrthoDB" id="6375174at2759"/>
<dbReference type="Gene3D" id="1.10.3460.10">
    <property type="entry name" value="Chlorophyll a/b binding protein domain"/>
    <property type="match status" value="1"/>
</dbReference>
<name>A0A9D4ULV5_ADICA</name>
<evidence type="ECO:0000256" key="7">
    <source>
        <dbReference type="PIRSR" id="PIRSR601344-1"/>
    </source>
</evidence>
<dbReference type="AlphaFoldDB" id="A0A9D4ULV5"/>
<accession>A0A9D4ULV5</accession>
<dbReference type="GO" id="GO:0016168">
    <property type="term" value="F:chlorophyll binding"/>
    <property type="evidence" value="ECO:0007669"/>
    <property type="project" value="UniProtKB-KW"/>
</dbReference>
<dbReference type="Pfam" id="PF00504">
    <property type="entry name" value="Chloroa_b-bind"/>
    <property type="match status" value="1"/>
</dbReference>
<keyword evidence="8" id="KW-0604">Photosystem II</keyword>
<dbReference type="Proteomes" id="UP000886520">
    <property type="component" value="Chromosome 15"/>
</dbReference>
<organism evidence="9 10">
    <name type="scientific">Adiantum capillus-veneris</name>
    <name type="common">Maidenhair fern</name>
    <dbReference type="NCBI Taxonomy" id="13818"/>
    <lineage>
        <taxon>Eukaryota</taxon>
        <taxon>Viridiplantae</taxon>
        <taxon>Streptophyta</taxon>
        <taxon>Embryophyta</taxon>
        <taxon>Tracheophyta</taxon>
        <taxon>Polypodiopsida</taxon>
        <taxon>Polypodiidae</taxon>
        <taxon>Polypodiales</taxon>
        <taxon>Pteridineae</taxon>
        <taxon>Pteridaceae</taxon>
        <taxon>Vittarioideae</taxon>
        <taxon>Adiantum</taxon>
    </lineage>
</organism>
<gene>
    <name evidence="9" type="ORF">GOP47_0015994</name>
</gene>
<protein>
    <recommendedName>
        <fullName evidence="8">Chlorophyll a-b binding protein, chloroplastic</fullName>
    </recommendedName>
</protein>
<dbReference type="EMBL" id="JABFUD020000015">
    <property type="protein sequence ID" value="KAI5069693.1"/>
    <property type="molecule type" value="Genomic_DNA"/>
</dbReference>